<protein>
    <submittedName>
        <fullName evidence="2">Nicotinamide-nucleotide adenylyltransferase, NadR type</fullName>
    </submittedName>
</protein>
<evidence type="ECO:0000259" key="1">
    <source>
        <dbReference type="Pfam" id="PF13521"/>
    </source>
</evidence>
<dbReference type="InterPro" id="IPR038727">
    <property type="entry name" value="NadR/Ttd14_AAA_dom"/>
</dbReference>
<keyword evidence="2" id="KW-0808">Transferase</keyword>
<dbReference type="InterPro" id="IPR004821">
    <property type="entry name" value="Cyt_trans-like"/>
</dbReference>
<sequence>MTAVPRRRGFLLGKFMPFHAGHLYLCDVAAGLVDELTVMVCTRDCEPIPGRLRFRWVSDSVKPNVRVVHLHRDIPQEPKDHPEFWPIWRRTVRELHPEPIDLVFGSEEYVHRLASELEAAPLVLDIDRITVPISATRIRQNPAANWTYLPPAVRPYYQLRVCLLGPESVGKSTLSELLAGEFQSLHIPEYGRLYDAMFKQGAGWAAEDFVQLAQGHVTLREEIVRRAGPVVFEDTDLLQTLVWAEYLLGEIPEGLRQLLEGWEPAEYYLLLRPDVSWHDDGTRYSGDDRVRQWFFERLQHWLDSLALPYRIVEGAVWDDRAAMAREAVAALLEDSRK</sequence>
<dbReference type="InterPro" id="IPR027417">
    <property type="entry name" value="P-loop_NTPase"/>
</dbReference>
<dbReference type="RefSeq" id="WP_092022376.1">
    <property type="nucleotide sequence ID" value="NZ_FOUE01000003.1"/>
</dbReference>
<reference evidence="3" key="1">
    <citation type="submission" date="2016-10" db="EMBL/GenBank/DDBJ databases">
        <authorList>
            <person name="Varghese N."/>
            <person name="Submissions S."/>
        </authorList>
    </citation>
    <scope>NUCLEOTIDE SEQUENCE [LARGE SCALE GENOMIC DNA]</scope>
    <source>
        <strain evidence="3">CGMCC 1.7061</strain>
    </source>
</reference>
<dbReference type="SUPFAM" id="SSF52540">
    <property type="entry name" value="P-loop containing nucleoside triphosphate hydrolases"/>
    <property type="match status" value="1"/>
</dbReference>
<feature type="domain" description="NadR/Ttd14 AAA" evidence="1">
    <location>
        <begin position="160"/>
        <end position="320"/>
    </location>
</feature>
<dbReference type="SUPFAM" id="SSF52374">
    <property type="entry name" value="Nucleotidylyl transferase"/>
    <property type="match status" value="1"/>
</dbReference>
<evidence type="ECO:0000313" key="2">
    <source>
        <dbReference type="EMBL" id="SFM34521.1"/>
    </source>
</evidence>
<dbReference type="OrthoDB" id="3249147at2"/>
<dbReference type="Gene3D" id="3.40.50.620">
    <property type="entry name" value="HUPs"/>
    <property type="match status" value="1"/>
</dbReference>
<gene>
    <name evidence="2" type="ORF">SAMN04487963_2154</name>
</gene>
<dbReference type="GO" id="GO:0016779">
    <property type="term" value="F:nucleotidyltransferase activity"/>
    <property type="evidence" value="ECO:0007669"/>
    <property type="project" value="UniProtKB-KW"/>
</dbReference>
<dbReference type="EMBL" id="FOUE01000003">
    <property type="protein sequence ID" value="SFM34521.1"/>
    <property type="molecule type" value="Genomic_DNA"/>
</dbReference>
<keyword evidence="2" id="KW-0548">Nucleotidyltransferase</keyword>
<proteinExistence type="predicted"/>
<organism evidence="2 3">
    <name type="scientific">Marinobacter zhejiangensis</name>
    <dbReference type="NCBI Taxonomy" id="488535"/>
    <lineage>
        <taxon>Bacteria</taxon>
        <taxon>Pseudomonadati</taxon>
        <taxon>Pseudomonadota</taxon>
        <taxon>Gammaproteobacteria</taxon>
        <taxon>Pseudomonadales</taxon>
        <taxon>Marinobacteraceae</taxon>
        <taxon>Marinobacter</taxon>
    </lineage>
</organism>
<dbReference type="PANTHER" id="PTHR37512:SF1">
    <property type="entry name" value="NADR_TTD14 AAA DOMAIN-CONTAINING PROTEIN"/>
    <property type="match status" value="1"/>
</dbReference>
<dbReference type="Proteomes" id="UP000198519">
    <property type="component" value="Unassembled WGS sequence"/>
</dbReference>
<accession>A0A1I4Q365</accession>
<dbReference type="Pfam" id="PF13521">
    <property type="entry name" value="AAA_28"/>
    <property type="match status" value="1"/>
</dbReference>
<keyword evidence="3" id="KW-1185">Reference proteome</keyword>
<dbReference type="AlphaFoldDB" id="A0A1I4Q365"/>
<evidence type="ECO:0000313" key="3">
    <source>
        <dbReference type="Proteomes" id="UP000198519"/>
    </source>
</evidence>
<dbReference type="Gene3D" id="3.40.50.300">
    <property type="entry name" value="P-loop containing nucleotide triphosphate hydrolases"/>
    <property type="match status" value="1"/>
</dbReference>
<dbReference type="InterPro" id="IPR014729">
    <property type="entry name" value="Rossmann-like_a/b/a_fold"/>
</dbReference>
<dbReference type="NCBIfam" id="TIGR00125">
    <property type="entry name" value="cyt_tran_rel"/>
    <property type="match status" value="1"/>
</dbReference>
<dbReference type="InterPro" id="IPR052735">
    <property type="entry name" value="NAD_biosynth-regulator"/>
</dbReference>
<dbReference type="STRING" id="488535.SAMN04487963_2154"/>
<dbReference type="PANTHER" id="PTHR37512">
    <property type="entry name" value="TRIFUNCTIONAL NAD BIOSYNTHESIS/REGULATOR PROTEIN NADR"/>
    <property type="match status" value="1"/>
</dbReference>
<name>A0A1I4Q365_9GAMM</name>